<dbReference type="EMBL" id="GEDC01015037">
    <property type="protein sequence ID" value="JAS22261.1"/>
    <property type="molecule type" value="Transcribed_RNA"/>
</dbReference>
<sequence length="300" mass="34488">MASPVKKRACKSNVDDPSVKNGLINYERENQEQIVEIEFEGRTPVDSDFNGIQTLLKQLFLKANVNLSDLTNLIIAQDEVGSVIKQSINDEDFEDSDNDDDDDDQNVFGITTVINFKEFKSKHCVQQLFSLLQTLSLEHGNQECQSLVRSLTSDRKTLVLLINERFVNISARIVAPLLETLRDEIAKKTKKNHNFKIDYYVMICKIYKLEDQSNNVRQNGKLTSKNETSIVWSNPEEELLDEEADCKFEFSVETDVDSGLSGQWMEDDDPLIPYRRVLFFSADKFDQIILRIMAATWKLK</sequence>
<gene>
    <name evidence="3" type="ORF">g.3375</name>
</gene>
<reference evidence="3" key="1">
    <citation type="submission" date="2015-12" db="EMBL/GenBank/DDBJ databases">
        <title>De novo transcriptome assembly of four potential Pierce s Disease insect vectors from Arizona vineyards.</title>
        <authorList>
            <person name="Tassone E.E."/>
        </authorList>
    </citation>
    <scope>NUCLEOTIDE SEQUENCE</scope>
</reference>
<protein>
    <recommendedName>
        <fullName evidence="2">Protein BCCIP homolog</fullName>
    </recommendedName>
</protein>
<dbReference type="PIRSF" id="PIRSF028983">
    <property type="entry name" value="BCP1"/>
    <property type="match status" value="1"/>
</dbReference>
<dbReference type="InterPro" id="IPR025602">
    <property type="entry name" value="BCP1_family"/>
</dbReference>
<name>A0A1B6D985_9HEMI</name>
<proteinExistence type="inferred from homology"/>
<organism evidence="3">
    <name type="scientific">Clastoptera arizonana</name>
    <name type="common">Arizona spittle bug</name>
    <dbReference type="NCBI Taxonomy" id="38151"/>
    <lineage>
        <taxon>Eukaryota</taxon>
        <taxon>Metazoa</taxon>
        <taxon>Ecdysozoa</taxon>
        <taxon>Arthropoda</taxon>
        <taxon>Hexapoda</taxon>
        <taxon>Insecta</taxon>
        <taxon>Pterygota</taxon>
        <taxon>Neoptera</taxon>
        <taxon>Paraneoptera</taxon>
        <taxon>Hemiptera</taxon>
        <taxon>Auchenorrhyncha</taxon>
        <taxon>Cercopoidea</taxon>
        <taxon>Clastopteridae</taxon>
        <taxon>Clastoptera</taxon>
    </lineage>
</organism>
<evidence type="ECO:0000313" key="3">
    <source>
        <dbReference type="EMBL" id="JAS22261.1"/>
    </source>
</evidence>
<dbReference type="PANTHER" id="PTHR13261:SF0">
    <property type="entry name" value="BRCA2 AND CDKN1A-INTERACTING PROTEIN"/>
    <property type="match status" value="1"/>
</dbReference>
<evidence type="ECO:0000256" key="1">
    <source>
        <dbReference type="ARBA" id="ARBA00006781"/>
    </source>
</evidence>
<dbReference type="AlphaFoldDB" id="A0A1B6D985"/>
<accession>A0A1B6D985</accession>
<comment type="similarity">
    <text evidence="1 2">Belongs to the BCP1 family.</text>
</comment>
<evidence type="ECO:0000256" key="2">
    <source>
        <dbReference type="PIRNR" id="PIRNR028983"/>
    </source>
</evidence>
<dbReference type="GO" id="GO:0005634">
    <property type="term" value="C:nucleus"/>
    <property type="evidence" value="ECO:0007669"/>
    <property type="project" value="TreeGrafter"/>
</dbReference>
<dbReference type="Pfam" id="PF13862">
    <property type="entry name" value="BCCIP"/>
    <property type="match status" value="1"/>
</dbReference>
<dbReference type="PANTHER" id="PTHR13261">
    <property type="entry name" value="BRCA2 AND CDKN1A INTERACTING PROTEIN"/>
    <property type="match status" value="1"/>
</dbReference>